<dbReference type="SUPFAM" id="SSF55785">
    <property type="entry name" value="PYP-like sensor domain (PAS domain)"/>
    <property type="match status" value="1"/>
</dbReference>
<evidence type="ECO:0000256" key="1">
    <source>
        <dbReference type="SAM" id="MobiDB-lite"/>
    </source>
</evidence>
<protein>
    <recommendedName>
        <fullName evidence="2">PAS domain-containing protein</fullName>
    </recommendedName>
</protein>
<dbReference type="InterPro" id="IPR035965">
    <property type="entry name" value="PAS-like_dom_sf"/>
</dbReference>
<sequence length="109" mass="12364">MSEAGDPSALPAREQAPEQTEGRTHQEPAHPLRQIFDHANDAILLIDPERDRILEANTQASRMLGYDPTELTRDVRISNVHPHEMERLRQFAQDVKARGRGHRPLGRDG</sequence>
<feature type="domain" description="PAS" evidence="2">
    <location>
        <begin position="32"/>
        <end position="99"/>
    </location>
</feature>
<dbReference type="Proteomes" id="UP001296967">
    <property type="component" value="Unassembled WGS sequence"/>
</dbReference>
<evidence type="ECO:0000313" key="4">
    <source>
        <dbReference type="Proteomes" id="UP001296967"/>
    </source>
</evidence>
<name>A0AAJ0UCN3_HALSE</name>
<evidence type="ECO:0000313" key="3">
    <source>
        <dbReference type="EMBL" id="MBK5929067.1"/>
    </source>
</evidence>
<dbReference type="RefSeq" id="WP_201243257.1">
    <property type="nucleotide sequence ID" value="NZ_NHSF01000005.1"/>
</dbReference>
<gene>
    <name evidence="3" type="ORF">CCR82_00550</name>
</gene>
<reference evidence="3" key="2">
    <citation type="journal article" date="2020" name="Microorganisms">
        <title>Osmotic Adaptation and Compatible Solute Biosynthesis of Phototrophic Bacteria as Revealed from Genome Analyses.</title>
        <authorList>
            <person name="Imhoff J.F."/>
            <person name="Rahn T."/>
            <person name="Kunzel S."/>
            <person name="Keller A."/>
            <person name="Neulinger S.C."/>
        </authorList>
    </citation>
    <scope>NUCLEOTIDE SEQUENCE</scope>
    <source>
        <strain evidence="3">DSM 4395</strain>
    </source>
</reference>
<dbReference type="PROSITE" id="PS50112">
    <property type="entry name" value="PAS"/>
    <property type="match status" value="1"/>
</dbReference>
<organism evidence="3 4">
    <name type="scientific">Halochromatium salexigens</name>
    <name type="common">Chromatium salexigens</name>
    <dbReference type="NCBI Taxonomy" id="49447"/>
    <lineage>
        <taxon>Bacteria</taxon>
        <taxon>Pseudomonadati</taxon>
        <taxon>Pseudomonadota</taxon>
        <taxon>Gammaproteobacteria</taxon>
        <taxon>Chromatiales</taxon>
        <taxon>Chromatiaceae</taxon>
        <taxon>Halochromatium</taxon>
    </lineage>
</organism>
<dbReference type="AlphaFoldDB" id="A0AAJ0UCN3"/>
<evidence type="ECO:0000259" key="2">
    <source>
        <dbReference type="PROSITE" id="PS50112"/>
    </source>
</evidence>
<feature type="compositionally biased region" description="Basic and acidic residues" evidence="1">
    <location>
        <begin position="20"/>
        <end position="33"/>
    </location>
</feature>
<dbReference type="NCBIfam" id="TIGR00229">
    <property type="entry name" value="sensory_box"/>
    <property type="match status" value="1"/>
</dbReference>
<dbReference type="EMBL" id="NHSF01000005">
    <property type="protein sequence ID" value="MBK5929067.1"/>
    <property type="molecule type" value="Genomic_DNA"/>
</dbReference>
<dbReference type="Pfam" id="PF13188">
    <property type="entry name" value="PAS_8"/>
    <property type="match status" value="1"/>
</dbReference>
<dbReference type="Gene3D" id="3.30.450.20">
    <property type="entry name" value="PAS domain"/>
    <property type="match status" value="1"/>
</dbReference>
<comment type="caution">
    <text evidence="3">The sequence shown here is derived from an EMBL/GenBank/DDBJ whole genome shotgun (WGS) entry which is preliminary data.</text>
</comment>
<accession>A0AAJ0UCN3</accession>
<reference evidence="3" key="1">
    <citation type="submission" date="2017-05" db="EMBL/GenBank/DDBJ databases">
        <authorList>
            <person name="Imhoff J.F."/>
            <person name="Rahn T."/>
            <person name="Kuenzel S."/>
            <person name="Neulinger S.C."/>
        </authorList>
    </citation>
    <scope>NUCLEOTIDE SEQUENCE</scope>
    <source>
        <strain evidence="3">DSM 4395</strain>
    </source>
</reference>
<dbReference type="CDD" id="cd00130">
    <property type="entry name" value="PAS"/>
    <property type="match status" value="1"/>
</dbReference>
<proteinExistence type="predicted"/>
<dbReference type="SMART" id="SM00091">
    <property type="entry name" value="PAS"/>
    <property type="match status" value="1"/>
</dbReference>
<keyword evidence="4" id="KW-1185">Reference proteome</keyword>
<feature type="region of interest" description="Disordered" evidence="1">
    <location>
        <begin position="1"/>
        <end position="33"/>
    </location>
</feature>
<dbReference type="InterPro" id="IPR000014">
    <property type="entry name" value="PAS"/>
</dbReference>